<feature type="repeat" description="WD" evidence="3">
    <location>
        <begin position="1163"/>
        <end position="1204"/>
    </location>
</feature>
<dbReference type="PRINTS" id="PR00320">
    <property type="entry name" value="GPROTEINBRPT"/>
</dbReference>
<dbReference type="InterPro" id="IPR020472">
    <property type="entry name" value="WD40_PAC1"/>
</dbReference>
<evidence type="ECO:0000256" key="3">
    <source>
        <dbReference type="PROSITE-ProRule" id="PRU00221"/>
    </source>
</evidence>
<gene>
    <name evidence="5" type="ORF">RHS04_09041</name>
</gene>
<feature type="repeat" description="WD" evidence="3">
    <location>
        <begin position="986"/>
        <end position="1030"/>
    </location>
</feature>
<feature type="repeat" description="WD" evidence="3">
    <location>
        <begin position="1334"/>
        <end position="1375"/>
    </location>
</feature>
<feature type="repeat" description="WD" evidence="3">
    <location>
        <begin position="945"/>
        <end position="983"/>
    </location>
</feature>
<dbReference type="PANTHER" id="PTHR19879:SF9">
    <property type="entry name" value="TRANSCRIPTION INITIATION FACTOR TFIID SUBUNIT 5"/>
    <property type="match status" value="1"/>
</dbReference>
<sequence>MAIKKTWRRVFTRPRTSTSPVRNDPWNELGARLEKLSGMLGACAPLKAIIDELAECFKARRQSTPQDQQEYEDLRIQLEGIVKDLQDNFSSISDPIASKSLDKTCESLKQELNRISEIQAKTSTGRYREAEFNRESLLASYRRIQTNLQLLSTMSSLVTRMSAEEDTKEDRIKNLNPSHSAYYNSYEATKLERRGCTSGTRATVLSRILGWAYEPSTEPVFWMNGMAGTGKTTIAYSVCQTLDQQGDLHALAASFFCSNELPECRDVRLIIPTIAYQLARFSKPFRYALSRAIQKNPDAHTRNLEIQFNELVLGPLNEVRESLPTNMIVVMDALDECEDQKAAEELLGVVLRSSPHLPIKLLISSRPEPVIRKQISKQPGGLVWRMILHELDHQELRDDIKTYLASELAPLNLSDSELKSLTRRAGVLFIYAATVVRYVSYSDFGCNSHDRLKDIMNQETSAVGEIDELYSTILQAALNKRGLRDKDKQDIIQVLHTVICSRAPLTIDALSGLLKMNNTSRVHAALRSLWSVLHITGPSESVNILHKSFHDYMIDSKRAGNYHCQETTHHGVLVRLCFDCIEAAPPFNICQLETSYILDKGVKDMQDRVSTRISLQLRYSCQFWMSHLGATLGASNEQLGERIQKFLSTRLLLWLEVMNLSQLSSAAVECAYGAKEWSMVSTNNSEFFPSLTLAKRYGATEDLRYLANDAWRFTTAFACHPVSQSTPHIYISMLLFWPQSSPISRCYANQMQGMIRIEGTAMDLRQLALVTSKSMGAAIQSIALSPDSRTLAIGYNAFIHIIDAFSLQTIAPGFKAHNQQVHSIAFSSNGTRLVSGSKDATMSVWDTQSWSRVLGPIKGHSRGIETVIFSPDDKLIISGSNDKTIRIWDAQSGQPIFDPLAGHSKFITSVAISSSGNLIASGSGDESIRVWSAQSGDQVLKPLVHRSYVTSVIFSSDEATLYSGAVDSTIKAWDIKTGNMVLHRPFTGHTGAIRCIAVSSHGSRETYVASGSDDCTIRVWDPTTGETSFGPFRNHSHLVRSVAFSHDNTRVVSGSKDGFVCLWDLQTARRTQTLTALPGHTKQIKSLDISPDGTRLLSGAADRTICVWDLERKELALGPLKGHRDHVVSVSFSPDGEHFVSGSHDETIRIWEARTGQHVFSPFKWHTDWVNSVAYSPNGYTIVSGSKDKTLRLWDAKKGKMILGPLEGHEKPILTVKFFPDSKRVISGSADDVVRVWDAEKGEILHVIGGCIKRIDTVAFSPDCTQVVSGSFDKVLRIRDALTGHLIPGSPEMHVRNITSIHFLVNGTHMVSGSDDKTICVWDARSGEPITGLLRGHTDSIRSVVYLPNGMQVVSASDDSVIRVWDILTHRSTNTLPHNDWVLGKDGWVQQETDHEGKPQLRRLVWVPPDLRTVLMRPGNSVLFSQDGYLKLNFNGAQIGQLWSRGCKI</sequence>
<evidence type="ECO:0000259" key="4">
    <source>
        <dbReference type="Pfam" id="PF24883"/>
    </source>
</evidence>
<dbReference type="SUPFAM" id="SSF50978">
    <property type="entry name" value="WD40 repeat-like"/>
    <property type="match status" value="3"/>
</dbReference>
<evidence type="ECO:0000256" key="1">
    <source>
        <dbReference type="ARBA" id="ARBA00022574"/>
    </source>
</evidence>
<dbReference type="Gene3D" id="3.40.50.300">
    <property type="entry name" value="P-loop containing nucleotide triphosphate hydrolases"/>
    <property type="match status" value="1"/>
</dbReference>
<dbReference type="InterPro" id="IPR027417">
    <property type="entry name" value="P-loop_NTPase"/>
</dbReference>
<feature type="repeat" description="WD" evidence="3">
    <location>
        <begin position="1077"/>
        <end position="1118"/>
    </location>
</feature>
<dbReference type="InterPro" id="IPR001680">
    <property type="entry name" value="WD40_rpt"/>
</dbReference>
<dbReference type="PROSITE" id="PS50294">
    <property type="entry name" value="WD_REPEATS_REGION"/>
    <property type="match status" value="12"/>
</dbReference>
<dbReference type="SMART" id="SM00320">
    <property type="entry name" value="WD40"/>
    <property type="match status" value="14"/>
</dbReference>
<evidence type="ECO:0000256" key="2">
    <source>
        <dbReference type="ARBA" id="ARBA00022737"/>
    </source>
</evidence>
<dbReference type="InterPro" id="IPR056884">
    <property type="entry name" value="NPHP3-like_N"/>
</dbReference>
<keyword evidence="1 3" id="KW-0853">WD repeat</keyword>
<evidence type="ECO:0000313" key="6">
    <source>
        <dbReference type="Proteomes" id="UP000650582"/>
    </source>
</evidence>
<organism evidence="5 6">
    <name type="scientific">Rhizoctonia solani</name>
    <dbReference type="NCBI Taxonomy" id="456999"/>
    <lineage>
        <taxon>Eukaryota</taxon>
        <taxon>Fungi</taxon>
        <taxon>Dikarya</taxon>
        <taxon>Basidiomycota</taxon>
        <taxon>Agaricomycotina</taxon>
        <taxon>Agaricomycetes</taxon>
        <taxon>Cantharellales</taxon>
        <taxon>Ceratobasidiaceae</taxon>
        <taxon>Rhizoctonia</taxon>
    </lineage>
</organism>
<dbReference type="EMBL" id="JACYCC010000345">
    <property type="protein sequence ID" value="KAF8668246.1"/>
    <property type="molecule type" value="Genomic_DNA"/>
</dbReference>
<feature type="repeat" description="WD" evidence="3">
    <location>
        <begin position="1032"/>
        <end position="1073"/>
    </location>
</feature>
<dbReference type="PANTHER" id="PTHR19879">
    <property type="entry name" value="TRANSCRIPTION INITIATION FACTOR TFIID"/>
    <property type="match status" value="1"/>
</dbReference>
<dbReference type="PROSITE" id="PS50082">
    <property type="entry name" value="WD_REPEATS_2"/>
    <property type="match status" value="12"/>
</dbReference>
<dbReference type="InterPro" id="IPR019775">
    <property type="entry name" value="WD40_repeat_CS"/>
</dbReference>
<dbReference type="PROSITE" id="PS00678">
    <property type="entry name" value="WD_REPEATS_1"/>
    <property type="match status" value="9"/>
</dbReference>
<feature type="repeat" description="WD" evidence="3">
    <location>
        <begin position="814"/>
        <end position="849"/>
    </location>
</feature>
<feature type="repeat" description="WD" evidence="3">
    <location>
        <begin position="900"/>
        <end position="941"/>
    </location>
</feature>
<reference evidence="5" key="1">
    <citation type="submission" date="2020-09" db="EMBL/GenBank/DDBJ databases">
        <title>Comparative genome analyses of four rice-infecting Rhizoctonia solani isolates reveal extensive enrichment of homogalacturonan modification genes.</title>
        <authorList>
            <person name="Lee D.-Y."/>
            <person name="Jeon J."/>
            <person name="Kim K.-T."/>
            <person name="Cheong K."/>
            <person name="Song H."/>
            <person name="Choi G."/>
            <person name="Ko J."/>
            <person name="Opiyo S.O."/>
            <person name="Zuo S."/>
            <person name="Madhav S."/>
            <person name="Lee Y.-H."/>
            <person name="Wang G.-L."/>
        </authorList>
    </citation>
    <scope>NUCLEOTIDE SEQUENCE</scope>
    <source>
        <strain evidence="5">AG1-IA YN-7</strain>
    </source>
</reference>
<keyword evidence="2" id="KW-0677">Repeat</keyword>
<comment type="caution">
    <text evidence="5">The sequence shown here is derived from an EMBL/GenBank/DDBJ whole genome shotgun (WGS) entry which is preliminary data.</text>
</comment>
<dbReference type="InterPro" id="IPR015943">
    <property type="entry name" value="WD40/YVTN_repeat-like_dom_sf"/>
</dbReference>
<dbReference type="Pfam" id="PF24883">
    <property type="entry name" value="NPHP3_N"/>
    <property type="match status" value="1"/>
</dbReference>
<feature type="repeat" description="WD" evidence="3">
    <location>
        <begin position="1291"/>
        <end position="1332"/>
    </location>
</feature>
<evidence type="ECO:0000313" key="5">
    <source>
        <dbReference type="EMBL" id="KAF8668246.1"/>
    </source>
</evidence>
<feature type="repeat" description="WD" evidence="3">
    <location>
        <begin position="1120"/>
        <end position="1161"/>
    </location>
</feature>
<dbReference type="SUPFAM" id="SSF52540">
    <property type="entry name" value="P-loop containing nucleoside triphosphate hydrolases"/>
    <property type="match status" value="1"/>
</dbReference>
<dbReference type="CDD" id="cd00200">
    <property type="entry name" value="WD40"/>
    <property type="match status" value="2"/>
</dbReference>
<name>A0A8H7LFZ4_9AGAM</name>
<dbReference type="Proteomes" id="UP000650582">
    <property type="component" value="Unassembled WGS sequence"/>
</dbReference>
<feature type="repeat" description="WD" evidence="3">
    <location>
        <begin position="857"/>
        <end position="898"/>
    </location>
</feature>
<feature type="repeat" description="WD" evidence="3">
    <location>
        <begin position="1206"/>
        <end position="1247"/>
    </location>
</feature>
<proteinExistence type="predicted"/>
<dbReference type="Pfam" id="PF00400">
    <property type="entry name" value="WD40"/>
    <property type="match status" value="13"/>
</dbReference>
<feature type="domain" description="Nephrocystin 3-like N-terminal" evidence="4">
    <location>
        <begin position="208"/>
        <end position="366"/>
    </location>
</feature>
<dbReference type="Gene3D" id="2.130.10.10">
    <property type="entry name" value="YVTN repeat-like/Quinoprotein amine dehydrogenase"/>
    <property type="match status" value="6"/>
</dbReference>
<accession>A0A8H7LFZ4</accession>
<protein>
    <submittedName>
        <fullName evidence="5">WD40 repeat-like protein</fullName>
    </submittedName>
</protein>
<dbReference type="InterPro" id="IPR036322">
    <property type="entry name" value="WD40_repeat_dom_sf"/>
</dbReference>